<dbReference type="Gene3D" id="2.130.10.10">
    <property type="entry name" value="YVTN repeat-like/Quinoprotein amine dehydrogenase"/>
    <property type="match status" value="1"/>
</dbReference>
<evidence type="ECO:0000256" key="6">
    <source>
        <dbReference type="PROSITE-ProRule" id="PRU00221"/>
    </source>
</evidence>
<dbReference type="VEuPathDB" id="FungiDB:TRICI_001480"/>
<dbReference type="EMBL" id="SWFS01000105">
    <property type="protein sequence ID" value="KAA8916371.1"/>
    <property type="molecule type" value="Genomic_DNA"/>
</dbReference>
<evidence type="ECO:0008006" key="9">
    <source>
        <dbReference type="Google" id="ProtNLM"/>
    </source>
</evidence>
<dbReference type="FunFam" id="2.130.10.10:FF:001194">
    <property type="entry name" value="Unplaced genomic scaffold supercont1.1, whole genome shotgun sequence"/>
    <property type="match status" value="1"/>
</dbReference>
<keyword evidence="8" id="KW-1185">Reference proteome</keyword>
<dbReference type="AlphaFoldDB" id="A0A642V981"/>
<dbReference type="InterPro" id="IPR015943">
    <property type="entry name" value="WD40/YVTN_repeat-like_dom_sf"/>
</dbReference>
<dbReference type="PANTHER" id="PTHR19861">
    <property type="entry name" value="WD40 REPEAT PROTEIN SWD2"/>
    <property type="match status" value="1"/>
</dbReference>
<name>A0A642V981_9ASCO</name>
<evidence type="ECO:0000256" key="3">
    <source>
        <dbReference type="ARBA" id="ARBA00022574"/>
    </source>
</evidence>
<feature type="repeat" description="WD" evidence="6">
    <location>
        <begin position="121"/>
        <end position="162"/>
    </location>
</feature>
<dbReference type="PROSITE" id="PS50294">
    <property type="entry name" value="WD_REPEATS_REGION"/>
    <property type="match status" value="1"/>
</dbReference>
<dbReference type="PANTHER" id="PTHR19861:SF0">
    <property type="entry name" value="WD REPEAT-CONTAINING PROTEIN 82"/>
    <property type="match status" value="1"/>
</dbReference>
<protein>
    <recommendedName>
        <fullName evidence="9">Anaphase-promoting complex subunit 4 WD40 domain-containing protein</fullName>
    </recommendedName>
</protein>
<dbReference type="InterPro" id="IPR037867">
    <property type="entry name" value="Swd2/WDR82"/>
</dbReference>
<dbReference type="SUPFAM" id="SSF50978">
    <property type="entry name" value="WD40 repeat-like"/>
    <property type="match status" value="1"/>
</dbReference>
<dbReference type="Pfam" id="PF00400">
    <property type="entry name" value="WD40"/>
    <property type="match status" value="2"/>
</dbReference>
<accession>A0A642V981</accession>
<comment type="similarity">
    <text evidence="2">Belongs to the WD repeat SWD2 family.</text>
</comment>
<dbReference type="OrthoDB" id="27537at2759"/>
<evidence type="ECO:0000256" key="1">
    <source>
        <dbReference type="ARBA" id="ARBA00004123"/>
    </source>
</evidence>
<dbReference type="SMART" id="SM00320">
    <property type="entry name" value="WD40"/>
    <property type="match status" value="3"/>
</dbReference>
<dbReference type="GO" id="GO:0048188">
    <property type="term" value="C:Set1C/COMPASS complex"/>
    <property type="evidence" value="ECO:0007669"/>
    <property type="project" value="TreeGrafter"/>
</dbReference>
<comment type="subcellular location">
    <subcellularLocation>
        <location evidence="1">Nucleus</location>
    </subcellularLocation>
</comment>
<dbReference type="InterPro" id="IPR019775">
    <property type="entry name" value="WD40_repeat_CS"/>
</dbReference>
<keyword evidence="4" id="KW-0677">Repeat</keyword>
<evidence type="ECO:0000256" key="4">
    <source>
        <dbReference type="ARBA" id="ARBA00022737"/>
    </source>
</evidence>
<evidence type="ECO:0000313" key="7">
    <source>
        <dbReference type="EMBL" id="KAA8916371.1"/>
    </source>
</evidence>
<feature type="repeat" description="WD" evidence="6">
    <location>
        <begin position="258"/>
        <end position="293"/>
    </location>
</feature>
<keyword evidence="3 6" id="KW-0853">WD repeat</keyword>
<dbReference type="GO" id="GO:0003682">
    <property type="term" value="F:chromatin binding"/>
    <property type="evidence" value="ECO:0007669"/>
    <property type="project" value="TreeGrafter"/>
</dbReference>
<comment type="caution">
    <text evidence="7">The sequence shown here is derived from an EMBL/GenBank/DDBJ whole genome shotgun (WGS) entry which is preliminary data.</text>
</comment>
<dbReference type="PROSITE" id="PS00678">
    <property type="entry name" value="WD_REPEATS_1"/>
    <property type="match status" value="1"/>
</dbReference>
<dbReference type="InterPro" id="IPR001680">
    <property type="entry name" value="WD40_rpt"/>
</dbReference>
<sequence length="346" mass="38832">MTYYVNETLRVGSTILLLSSFKIRRVTHKCDGSIKNPFTNVKLSDFDDTGCYCITAAVEDESIQLYDVKQGKHIKTIYSKKYGCDLARFTHRSMNCIYASRKEDDTIRYLSLHDNQYIRYFRGHKGMVNALEVSPIDDMFLSAGFDDTVRLWDLRSNSAQGILNIPSPSLAAFDPAAVVFAVGSQDLQKISLYSMAAYDKEPFLTFDAHTPPGVKWTKLEFANSGQVILLSTDSKAHYLFDAYYGGKIAQVVGHIPLAPRRQSLMSNVSFTVDGRFIFGGSADNKVCIWDTKNISKQLREDGKLYPMTSLDCTQGNAAITAFSPKTMLFASANTELTFWLPDRPEK</sequence>
<gene>
    <name evidence="7" type="ORF">TRICI_001480</name>
</gene>
<keyword evidence="5" id="KW-0539">Nucleus</keyword>
<dbReference type="InterPro" id="IPR036322">
    <property type="entry name" value="WD40_repeat_dom_sf"/>
</dbReference>
<evidence type="ECO:0000256" key="2">
    <source>
        <dbReference type="ARBA" id="ARBA00005616"/>
    </source>
</evidence>
<reference evidence="7" key="1">
    <citation type="journal article" date="2019" name="G3 (Bethesda)">
        <title>Genome Assemblies of Two Rare Opportunistic Yeast Pathogens: Diutina rugosa (syn. Candida rugosa) and Trichomonascus ciferrii (syn. Candida ciferrii).</title>
        <authorList>
            <person name="Mixao V."/>
            <person name="Saus E."/>
            <person name="Hansen A.P."/>
            <person name="Lass-Florl C."/>
            <person name="Gabaldon T."/>
        </authorList>
    </citation>
    <scope>NUCLEOTIDE SEQUENCE</scope>
    <source>
        <strain evidence="7">CBS 4856</strain>
    </source>
</reference>
<dbReference type="PROSITE" id="PS50082">
    <property type="entry name" value="WD_REPEATS_2"/>
    <property type="match status" value="2"/>
</dbReference>
<organism evidence="7 8">
    <name type="scientific">Trichomonascus ciferrii</name>
    <dbReference type="NCBI Taxonomy" id="44093"/>
    <lineage>
        <taxon>Eukaryota</taxon>
        <taxon>Fungi</taxon>
        <taxon>Dikarya</taxon>
        <taxon>Ascomycota</taxon>
        <taxon>Saccharomycotina</taxon>
        <taxon>Dipodascomycetes</taxon>
        <taxon>Dipodascales</taxon>
        <taxon>Trichomonascaceae</taxon>
        <taxon>Trichomonascus</taxon>
        <taxon>Trichomonascus ciferrii complex</taxon>
    </lineage>
</organism>
<proteinExistence type="inferred from homology"/>
<evidence type="ECO:0000256" key="5">
    <source>
        <dbReference type="ARBA" id="ARBA00023242"/>
    </source>
</evidence>
<evidence type="ECO:0000313" key="8">
    <source>
        <dbReference type="Proteomes" id="UP000761534"/>
    </source>
</evidence>
<dbReference type="GO" id="GO:0016070">
    <property type="term" value="P:RNA metabolic process"/>
    <property type="evidence" value="ECO:0007669"/>
    <property type="project" value="UniProtKB-ARBA"/>
</dbReference>
<dbReference type="Proteomes" id="UP000761534">
    <property type="component" value="Unassembled WGS sequence"/>
</dbReference>